<reference evidence="3 4" key="1">
    <citation type="journal article" date="2010" name="Nature">
        <title>The Ectocarpus genome and the independent evolution of multicellularity in brown algae.</title>
        <authorList>
            <person name="Cock J.M."/>
            <person name="Sterck L."/>
            <person name="Rouze P."/>
            <person name="Scornet D."/>
            <person name="Allen A.E."/>
            <person name="Amoutzias G."/>
            <person name="Anthouard V."/>
            <person name="Artiguenave F."/>
            <person name="Aury J.M."/>
            <person name="Badger J.H."/>
            <person name="Beszteri B."/>
            <person name="Billiau K."/>
            <person name="Bonnet E."/>
            <person name="Bothwell J.H."/>
            <person name="Bowler C."/>
            <person name="Boyen C."/>
            <person name="Brownlee C."/>
            <person name="Carrano C.J."/>
            <person name="Charrier B."/>
            <person name="Cho G.Y."/>
            <person name="Coelho S.M."/>
            <person name="Collen J."/>
            <person name="Corre E."/>
            <person name="Da Silva C."/>
            <person name="Delage L."/>
            <person name="Delaroque N."/>
            <person name="Dittami S.M."/>
            <person name="Doulbeau S."/>
            <person name="Elias M."/>
            <person name="Farnham G."/>
            <person name="Gachon C.M."/>
            <person name="Gschloessl B."/>
            <person name="Heesch S."/>
            <person name="Jabbari K."/>
            <person name="Jubin C."/>
            <person name="Kawai H."/>
            <person name="Kimura K."/>
            <person name="Kloareg B."/>
            <person name="Kupper F.C."/>
            <person name="Lang D."/>
            <person name="Le Bail A."/>
            <person name="Leblanc C."/>
            <person name="Lerouge P."/>
            <person name="Lohr M."/>
            <person name="Lopez P.J."/>
            <person name="Martens C."/>
            <person name="Maumus F."/>
            <person name="Michel G."/>
            <person name="Miranda-Saavedra D."/>
            <person name="Morales J."/>
            <person name="Moreau H."/>
            <person name="Motomura T."/>
            <person name="Nagasato C."/>
            <person name="Napoli C.A."/>
            <person name="Nelson D.R."/>
            <person name="Nyvall-Collen P."/>
            <person name="Peters A.F."/>
            <person name="Pommier C."/>
            <person name="Potin P."/>
            <person name="Poulain J."/>
            <person name="Quesneville H."/>
            <person name="Read B."/>
            <person name="Rensing S.A."/>
            <person name="Ritter A."/>
            <person name="Rousvoal S."/>
            <person name="Samanta M."/>
            <person name="Samson G."/>
            <person name="Schroeder D.C."/>
            <person name="Segurens B."/>
            <person name="Strittmatter M."/>
            <person name="Tonon T."/>
            <person name="Tregear J.W."/>
            <person name="Valentin K."/>
            <person name="von Dassow P."/>
            <person name="Yamagishi T."/>
            <person name="Van de Peer Y."/>
            <person name="Wincker P."/>
        </authorList>
    </citation>
    <scope>NUCLEOTIDE SEQUENCE [LARGE SCALE GENOMIC DNA]</scope>
    <source>
        <strain evidence="4">Ec32 / CCAP1310/4</strain>
    </source>
</reference>
<protein>
    <submittedName>
        <fullName evidence="3">Uncharacterized protein</fullName>
    </submittedName>
</protein>
<dbReference type="PANTHER" id="PTHR47721:SF2">
    <property type="entry name" value="OS01G0235100 PROTEIN"/>
    <property type="match status" value="1"/>
</dbReference>
<keyword evidence="2" id="KW-0732">Signal</keyword>
<proteinExistence type="predicted"/>
<gene>
    <name evidence="3" type="ORF">Esi_0215_0027</name>
</gene>
<evidence type="ECO:0000256" key="2">
    <source>
        <dbReference type="SAM" id="SignalP"/>
    </source>
</evidence>
<dbReference type="InParanoid" id="D7FRJ4"/>
<dbReference type="eggNOG" id="ENOG502S3KG">
    <property type="taxonomic scope" value="Eukaryota"/>
</dbReference>
<evidence type="ECO:0000256" key="1">
    <source>
        <dbReference type="SAM" id="MobiDB-lite"/>
    </source>
</evidence>
<dbReference type="EMBL" id="FN648393">
    <property type="protein sequence ID" value="CBJ30785.1"/>
    <property type="molecule type" value="Genomic_DNA"/>
</dbReference>
<keyword evidence="4" id="KW-1185">Reference proteome</keyword>
<organism evidence="3 4">
    <name type="scientific">Ectocarpus siliculosus</name>
    <name type="common">Brown alga</name>
    <name type="synonym">Conferva siliculosa</name>
    <dbReference type="NCBI Taxonomy" id="2880"/>
    <lineage>
        <taxon>Eukaryota</taxon>
        <taxon>Sar</taxon>
        <taxon>Stramenopiles</taxon>
        <taxon>Ochrophyta</taxon>
        <taxon>PX clade</taxon>
        <taxon>Phaeophyceae</taxon>
        <taxon>Ectocarpales</taxon>
        <taxon>Ectocarpaceae</taxon>
        <taxon>Ectocarpus</taxon>
    </lineage>
</organism>
<feature type="region of interest" description="Disordered" evidence="1">
    <location>
        <begin position="143"/>
        <end position="164"/>
    </location>
</feature>
<accession>D7FRJ4</accession>
<dbReference type="AlphaFoldDB" id="D7FRJ4"/>
<sequence>MQLLLCLLAFFLAGLIPSATGFLVVPRSPPNFSRQTCRTATALHAQEEDAAVTAPPGSSDDACPGYPRCSGEYRDRGCDGTGRISGGVGALVPWLPIKAYRPCPSFTEAKYKYTRQGQSLNEVVFARRQGTMDDITMDDSFGAMKEDADVPAPGGTKEADDGKD</sequence>
<evidence type="ECO:0000313" key="4">
    <source>
        <dbReference type="Proteomes" id="UP000002630"/>
    </source>
</evidence>
<dbReference type="Proteomes" id="UP000002630">
    <property type="component" value="Linkage Group LG14"/>
</dbReference>
<dbReference type="EMBL" id="FN649739">
    <property type="protein sequence ID" value="CBJ30785.1"/>
    <property type="molecule type" value="Genomic_DNA"/>
</dbReference>
<dbReference type="PANTHER" id="PTHR47721">
    <property type="entry name" value="OS01G0235100 PROTEIN"/>
    <property type="match status" value="1"/>
</dbReference>
<name>D7FRJ4_ECTSI</name>
<evidence type="ECO:0000313" key="3">
    <source>
        <dbReference type="EMBL" id="CBJ30785.1"/>
    </source>
</evidence>
<feature type="chain" id="PRO_5003095801" evidence="2">
    <location>
        <begin position="22"/>
        <end position="164"/>
    </location>
</feature>
<dbReference type="OrthoDB" id="421474at2759"/>
<feature type="signal peptide" evidence="2">
    <location>
        <begin position="1"/>
        <end position="21"/>
    </location>
</feature>